<proteinExistence type="predicted"/>
<comment type="caution">
    <text evidence="1">The sequence shown here is derived from an EMBL/GenBank/DDBJ whole genome shotgun (WGS) entry which is preliminary data.</text>
</comment>
<dbReference type="Proteomes" id="UP000281028">
    <property type="component" value="Unassembled WGS sequence"/>
</dbReference>
<gene>
    <name evidence="1" type="ORF">ECE50_017925</name>
</gene>
<name>A0A9Q5DD35_9BACT</name>
<evidence type="ECO:0000313" key="2">
    <source>
        <dbReference type="Proteomes" id="UP000281028"/>
    </source>
</evidence>
<dbReference type="RefSeq" id="WP_127037736.1">
    <property type="nucleotide sequence ID" value="NZ_JAABOK010000021.1"/>
</dbReference>
<dbReference type="AlphaFoldDB" id="A0A9Q5DD35"/>
<accession>A0A9Q5DD35</accession>
<reference evidence="1" key="1">
    <citation type="submission" date="2020-05" db="EMBL/GenBank/DDBJ databases">
        <title>Chitinophaga laudate sp. nov., isolated from a tropical peat swamp.</title>
        <authorList>
            <person name="Goh C.B.S."/>
            <person name="Lee M.S."/>
            <person name="Parimannan S."/>
            <person name="Pasbakhsh P."/>
            <person name="Yule C.M."/>
            <person name="Rajandas H."/>
            <person name="Loke S."/>
            <person name="Croft L."/>
            <person name="Tan J.B.L."/>
        </authorList>
    </citation>
    <scope>NUCLEOTIDE SEQUENCE</scope>
    <source>
        <strain evidence="1">Mgbs1</strain>
    </source>
</reference>
<dbReference type="OrthoDB" id="673831at2"/>
<dbReference type="EMBL" id="RIAR02000001">
    <property type="protein sequence ID" value="NSL88725.1"/>
    <property type="molecule type" value="Genomic_DNA"/>
</dbReference>
<protein>
    <submittedName>
        <fullName evidence="1">Uncharacterized protein</fullName>
    </submittedName>
</protein>
<keyword evidence="2" id="KW-1185">Reference proteome</keyword>
<sequence length="82" mass="9021">MDWDELLDPLSPFNRETMQEQIKIVNVQDGLIAAAKKLAAENYPAVGNMQPGTRSVLETVIIKHAVKMAVDMHDAITGNSTE</sequence>
<organism evidence="1 2">
    <name type="scientific">Chitinophaga solisilvae</name>
    <dbReference type="NCBI Taxonomy" id="1233460"/>
    <lineage>
        <taxon>Bacteria</taxon>
        <taxon>Pseudomonadati</taxon>
        <taxon>Bacteroidota</taxon>
        <taxon>Chitinophagia</taxon>
        <taxon>Chitinophagales</taxon>
        <taxon>Chitinophagaceae</taxon>
        <taxon>Chitinophaga</taxon>
    </lineage>
</organism>
<evidence type="ECO:0000313" key="1">
    <source>
        <dbReference type="EMBL" id="NSL88725.1"/>
    </source>
</evidence>